<feature type="domain" description="Pili assembly chaperone N-terminal" evidence="7">
    <location>
        <begin position="24"/>
        <end position="142"/>
    </location>
</feature>
<comment type="subcellular location">
    <subcellularLocation>
        <location evidence="1">Periplasm</location>
    </subcellularLocation>
</comment>
<proteinExistence type="inferred from homology"/>
<keyword evidence="10" id="KW-1185">Reference proteome</keyword>
<dbReference type="EMBL" id="MOXD01000010">
    <property type="protein sequence ID" value="OMQ20796.1"/>
    <property type="molecule type" value="Genomic_DNA"/>
</dbReference>
<dbReference type="InterPro" id="IPR008962">
    <property type="entry name" value="PapD-like_sf"/>
</dbReference>
<name>A0A1S8CGT1_9GAMM</name>
<evidence type="ECO:0000313" key="10">
    <source>
        <dbReference type="Proteomes" id="UP000216021"/>
    </source>
</evidence>
<keyword evidence="4" id="KW-0732">Signal</keyword>
<keyword evidence="6" id="KW-0143">Chaperone</keyword>
<evidence type="ECO:0000256" key="1">
    <source>
        <dbReference type="ARBA" id="ARBA00004418"/>
    </source>
</evidence>
<comment type="similarity">
    <text evidence="2">Belongs to the periplasmic pilus chaperone family.</text>
</comment>
<dbReference type="SUPFAM" id="SSF49584">
    <property type="entry name" value="Periplasmic chaperone C-domain"/>
    <property type="match status" value="1"/>
</dbReference>
<dbReference type="STRING" id="2034155.BMI79_16875"/>
<keyword evidence="5" id="KW-0574">Periplasm</keyword>
<feature type="domain" description="Pili assembly chaperone C-terminal" evidence="8">
    <location>
        <begin position="166"/>
        <end position="223"/>
    </location>
</feature>
<dbReference type="PANTHER" id="PTHR30251:SF2">
    <property type="entry name" value="FIMBRIAL CHAPERONE YADV-RELATED"/>
    <property type="match status" value="1"/>
</dbReference>
<evidence type="ECO:0000256" key="3">
    <source>
        <dbReference type="ARBA" id="ARBA00022558"/>
    </source>
</evidence>
<evidence type="ECO:0000259" key="7">
    <source>
        <dbReference type="Pfam" id="PF00345"/>
    </source>
</evidence>
<evidence type="ECO:0000256" key="4">
    <source>
        <dbReference type="ARBA" id="ARBA00022729"/>
    </source>
</evidence>
<evidence type="ECO:0000256" key="5">
    <source>
        <dbReference type="ARBA" id="ARBA00022764"/>
    </source>
</evidence>
<evidence type="ECO:0000256" key="6">
    <source>
        <dbReference type="ARBA" id="ARBA00023186"/>
    </source>
</evidence>
<accession>A0A1S8CGT1</accession>
<dbReference type="PANTHER" id="PTHR30251">
    <property type="entry name" value="PILUS ASSEMBLY CHAPERONE"/>
    <property type="match status" value="1"/>
</dbReference>
<dbReference type="AlphaFoldDB" id="A0A1S8CGT1"/>
<protein>
    <submittedName>
        <fullName evidence="9">Fimbrial assembly protein</fullName>
    </submittedName>
</protein>
<dbReference type="InterPro" id="IPR001829">
    <property type="entry name" value="Pili_assmbl_chaperone_bac"/>
</dbReference>
<comment type="caution">
    <text evidence="9">The sequence shown here is derived from an EMBL/GenBank/DDBJ whole genome shotgun (WGS) entry which is preliminary data.</text>
</comment>
<dbReference type="PRINTS" id="PR00969">
    <property type="entry name" value="CHAPERONPILI"/>
</dbReference>
<dbReference type="RefSeq" id="WP_076943362.1">
    <property type="nucleotide sequence ID" value="NZ_MOXD01000010.1"/>
</dbReference>
<dbReference type="GO" id="GO:0071555">
    <property type="term" value="P:cell wall organization"/>
    <property type="evidence" value="ECO:0007669"/>
    <property type="project" value="InterPro"/>
</dbReference>
<dbReference type="Pfam" id="PF00345">
    <property type="entry name" value="PapD_N"/>
    <property type="match status" value="1"/>
</dbReference>
<dbReference type="SUPFAM" id="SSF49354">
    <property type="entry name" value="PapD-like"/>
    <property type="match status" value="1"/>
</dbReference>
<dbReference type="InterPro" id="IPR050643">
    <property type="entry name" value="Periplasmic_pilus_chap"/>
</dbReference>
<keyword evidence="3" id="KW-1029">Fimbrium biogenesis</keyword>
<dbReference type="InterPro" id="IPR016147">
    <property type="entry name" value="Pili_assmbl_chaperone_N"/>
</dbReference>
<evidence type="ECO:0000256" key="2">
    <source>
        <dbReference type="ARBA" id="ARBA00007399"/>
    </source>
</evidence>
<organism evidence="9 10">
    <name type="scientific">Serratia oryzae</name>
    <dbReference type="NCBI Taxonomy" id="2034155"/>
    <lineage>
        <taxon>Bacteria</taxon>
        <taxon>Pseudomonadati</taxon>
        <taxon>Pseudomonadota</taxon>
        <taxon>Gammaproteobacteria</taxon>
        <taxon>Enterobacterales</taxon>
        <taxon>Yersiniaceae</taxon>
        <taxon>Serratia</taxon>
    </lineage>
</organism>
<dbReference type="Proteomes" id="UP000216021">
    <property type="component" value="Unassembled WGS sequence"/>
</dbReference>
<evidence type="ECO:0000313" key="9">
    <source>
        <dbReference type="EMBL" id="OMQ20796.1"/>
    </source>
</evidence>
<evidence type="ECO:0000259" key="8">
    <source>
        <dbReference type="Pfam" id="PF02753"/>
    </source>
</evidence>
<dbReference type="OrthoDB" id="9131059at2"/>
<sequence>MLSKYCKPLLSLLLVLFTFESYAGVIIGGTRVIYQGDKKESSISLRNPDDKPYLIQSWVEPEGKNAQQTSTSPFIVTPPLFRLNADSSNALRIVKSGDMPEDKESVYWLNIKAIPTSDPNAKNELHISVNSRIKIFYRPSSLNDKDAAVAYKAVTFTRAGDKLVAKNPTPYFISIGELKANGVEIATPGMIAPLSEASWDLPAKSSSTLKVTWSAINDYGGRTSAETQAL</sequence>
<dbReference type="Pfam" id="PF02753">
    <property type="entry name" value="PapD_C"/>
    <property type="match status" value="1"/>
</dbReference>
<dbReference type="InterPro" id="IPR013783">
    <property type="entry name" value="Ig-like_fold"/>
</dbReference>
<reference evidence="9 10" key="1">
    <citation type="submission" date="2016-11" db="EMBL/GenBank/DDBJ databases">
        <title>Rahnella oryzae sp. nov., isolated from rice root.</title>
        <authorList>
            <person name="Zhang X.-X."/>
            <person name="Zhang J."/>
        </authorList>
    </citation>
    <scope>NUCLEOTIDE SEQUENCE [LARGE SCALE GENOMIC DNA]</scope>
    <source>
        <strain evidence="9 10">J11-6</strain>
    </source>
</reference>
<gene>
    <name evidence="9" type="ORF">BMI79_16875</name>
</gene>
<dbReference type="InterPro" id="IPR036316">
    <property type="entry name" value="Pili_assmbl_chap_C_dom_sf"/>
</dbReference>
<dbReference type="GO" id="GO:0030288">
    <property type="term" value="C:outer membrane-bounded periplasmic space"/>
    <property type="evidence" value="ECO:0007669"/>
    <property type="project" value="InterPro"/>
</dbReference>
<dbReference type="InterPro" id="IPR016148">
    <property type="entry name" value="Pili_assmbl_chaperone_C"/>
</dbReference>
<dbReference type="FunFam" id="2.60.40.10:FF:000458">
    <property type="entry name" value="Molecular chaperone FimC"/>
    <property type="match status" value="1"/>
</dbReference>
<dbReference type="Gene3D" id="2.60.40.10">
    <property type="entry name" value="Immunoglobulins"/>
    <property type="match status" value="2"/>
</dbReference>